<dbReference type="NCBIfam" id="TIGR04222">
    <property type="entry name" value="near_uncomplex"/>
    <property type="match status" value="1"/>
</dbReference>
<sequence>MMEEPWGISGPMFIGLYVCLLIAPLVVAVLGRMALAAAGSHSADSYRPGNVYEVAYLAGGADRVTETAVASLLERGTFRADSTGQVHGTGAVPDDAVERAVHHIVQRRGSVKMPGLRKEMRSADVIRGMEQHLARAGLIRPVRGRARLRRLVHLLYLAVLATGVARLVNGISLDRPVGVLIFLVILAAVATLIATAVARSTPRGRPTAQGSVQLASARNWQSRQQAATAGGAPPRSSSALPMLAGAAGAVAIGGMMMYPDEEMRTALAAPSSGGSSGGDGGGGSCGGGGGGCGGCGGCGG</sequence>
<reference evidence="2 3" key="1">
    <citation type="submission" date="2021-03" db="EMBL/GenBank/DDBJ databases">
        <title>Sequencing the genomes of 1000 actinobacteria strains.</title>
        <authorList>
            <person name="Klenk H.-P."/>
        </authorList>
    </citation>
    <scope>NUCLEOTIDE SEQUENCE [LARGE SCALE GENOMIC DNA]</scope>
    <source>
        <strain evidence="2 3">DSM 45510</strain>
    </source>
</reference>
<dbReference type="InterPro" id="IPR026467">
    <property type="entry name" value="Ser/Gly_Cys_C_dom"/>
</dbReference>
<feature type="transmembrane region" description="Helical" evidence="1">
    <location>
        <begin position="177"/>
        <end position="198"/>
    </location>
</feature>
<evidence type="ECO:0000256" key="1">
    <source>
        <dbReference type="SAM" id="Phobius"/>
    </source>
</evidence>
<proteinExistence type="predicted"/>
<keyword evidence="1" id="KW-0472">Membrane</keyword>
<dbReference type="EMBL" id="JAGGMS010000001">
    <property type="protein sequence ID" value="MBP2182462.1"/>
    <property type="molecule type" value="Genomic_DNA"/>
</dbReference>
<evidence type="ECO:0000313" key="2">
    <source>
        <dbReference type="EMBL" id="MBP2182462.1"/>
    </source>
</evidence>
<evidence type="ECO:0000313" key="3">
    <source>
        <dbReference type="Proteomes" id="UP000741013"/>
    </source>
</evidence>
<comment type="caution">
    <text evidence="2">The sequence shown here is derived from an EMBL/GenBank/DDBJ whole genome shotgun (WGS) entry which is preliminary data.</text>
</comment>
<gene>
    <name evidence="2" type="ORF">JOM49_003988</name>
</gene>
<accession>A0ABS4PSQ6</accession>
<keyword evidence="1" id="KW-0812">Transmembrane</keyword>
<keyword evidence="3" id="KW-1185">Reference proteome</keyword>
<dbReference type="Proteomes" id="UP000741013">
    <property type="component" value="Unassembled WGS sequence"/>
</dbReference>
<feature type="transmembrane region" description="Helical" evidence="1">
    <location>
        <begin position="12"/>
        <end position="31"/>
    </location>
</feature>
<protein>
    <submittedName>
        <fullName evidence="2">Uncharacterized protein (TIGR04222 family)</fullName>
    </submittedName>
</protein>
<dbReference type="RefSeq" id="WP_209665767.1">
    <property type="nucleotide sequence ID" value="NZ_JAGGMS010000001.1"/>
</dbReference>
<feature type="transmembrane region" description="Helical" evidence="1">
    <location>
        <begin position="151"/>
        <end position="171"/>
    </location>
</feature>
<name>A0ABS4PSQ6_9PSEU</name>
<organism evidence="2 3">
    <name type="scientific">Amycolatopsis magusensis</name>
    <dbReference type="NCBI Taxonomy" id="882444"/>
    <lineage>
        <taxon>Bacteria</taxon>
        <taxon>Bacillati</taxon>
        <taxon>Actinomycetota</taxon>
        <taxon>Actinomycetes</taxon>
        <taxon>Pseudonocardiales</taxon>
        <taxon>Pseudonocardiaceae</taxon>
        <taxon>Amycolatopsis</taxon>
    </lineage>
</organism>
<keyword evidence="1" id="KW-1133">Transmembrane helix</keyword>